<organism evidence="4 5">
    <name type="scientific">Gemmobacter fulvus</name>
    <dbReference type="NCBI Taxonomy" id="2840474"/>
    <lineage>
        <taxon>Bacteria</taxon>
        <taxon>Pseudomonadati</taxon>
        <taxon>Pseudomonadota</taxon>
        <taxon>Alphaproteobacteria</taxon>
        <taxon>Rhodobacterales</taxon>
        <taxon>Paracoccaceae</taxon>
        <taxon>Gemmobacter</taxon>
    </lineage>
</organism>
<dbReference type="PANTHER" id="PTHR10091">
    <property type="entry name" value="ALDOSE-1-EPIMERASE"/>
    <property type="match status" value="1"/>
</dbReference>
<dbReference type="InterPro" id="IPR011013">
    <property type="entry name" value="Gal_mutarotase_sf_dom"/>
</dbReference>
<dbReference type="InterPro" id="IPR047215">
    <property type="entry name" value="Galactose_mutarotase-like"/>
</dbReference>
<dbReference type="SUPFAM" id="SSF74650">
    <property type="entry name" value="Galactose mutarotase-like"/>
    <property type="match status" value="1"/>
</dbReference>
<dbReference type="GO" id="GO:0033499">
    <property type="term" value="P:galactose catabolic process via UDP-galactose, Leloir pathway"/>
    <property type="evidence" value="ECO:0007669"/>
    <property type="project" value="TreeGrafter"/>
</dbReference>
<dbReference type="GO" id="GO:0030246">
    <property type="term" value="F:carbohydrate binding"/>
    <property type="evidence" value="ECO:0007669"/>
    <property type="project" value="InterPro"/>
</dbReference>
<comment type="similarity">
    <text evidence="1">Belongs to the aldose epimerase family.</text>
</comment>
<evidence type="ECO:0000256" key="1">
    <source>
        <dbReference type="ARBA" id="ARBA00006206"/>
    </source>
</evidence>
<name>A0A975P9L2_9RHOB</name>
<sequence>MADGAKVQAITLRAGALSVTLLTLGAILQEVRLAGVAHGLTLGSDRVADYEGAMRYHGSLIGPVVNRLSGAEARIGDVLHRFEANQDGCITLHGGAAGTHLKLWQIARATDTEALLTLTLPAGEGGFPGRRQVQALWQIAAPASLTLTISASTDADTLINFANHSYWNLDGSSTWAGHSLRVAADRYLPTTEAFTPTGAIADVAGTAMDFREGRAIAPGDPLLDTCFCLSDSAQPLRDVLWLTGQSGVGLTVATTEPGIQVYDGRNALRPGQTPHEGLAIEAQLWPDAPAHPEFPSILLRAGESRAQTVQWRFEAPQAARP</sequence>
<dbReference type="GO" id="GO:0004034">
    <property type="term" value="F:aldose 1-epimerase activity"/>
    <property type="evidence" value="ECO:0007669"/>
    <property type="project" value="TreeGrafter"/>
</dbReference>
<evidence type="ECO:0000256" key="3">
    <source>
        <dbReference type="ARBA" id="ARBA00023277"/>
    </source>
</evidence>
<keyword evidence="3" id="KW-0119">Carbohydrate metabolism</keyword>
<reference evidence="4" key="1">
    <citation type="submission" date="2021-06" db="EMBL/GenBank/DDBJ databases">
        <title>Direct submission.</title>
        <authorList>
            <person name="Lee C.-S."/>
            <person name="Jin L."/>
        </authorList>
    </citation>
    <scope>NUCLEOTIDE SEQUENCE</scope>
    <source>
        <strain evidence="4">Con5</strain>
    </source>
</reference>
<dbReference type="GO" id="GO:0006006">
    <property type="term" value="P:glucose metabolic process"/>
    <property type="evidence" value="ECO:0007669"/>
    <property type="project" value="TreeGrafter"/>
</dbReference>
<dbReference type="Proteomes" id="UP000679352">
    <property type="component" value="Chromosome"/>
</dbReference>
<dbReference type="Gene3D" id="2.70.98.10">
    <property type="match status" value="1"/>
</dbReference>
<dbReference type="KEGG" id="gfu:KM031_13195"/>
<proteinExistence type="inferred from homology"/>
<dbReference type="InterPro" id="IPR014718">
    <property type="entry name" value="GH-type_carb-bd"/>
</dbReference>
<dbReference type="PANTHER" id="PTHR10091:SF0">
    <property type="entry name" value="GALACTOSE MUTAROTASE"/>
    <property type="match status" value="1"/>
</dbReference>
<keyword evidence="2" id="KW-0413">Isomerase</keyword>
<gene>
    <name evidence="4" type="ORF">KM031_13195</name>
</gene>
<protein>
    <submittedName>
        <fullName evidence="4">Galactose mutarotase</fullName>
    </submittedName>
</protein>
<dbReference type="AlphaFoldDB" id="A0A975P9L2"/>
<evidence type="ECO:0000313" key="4">
    <source>
        <dbReference type="EMBL" id="QWK92040.1"/>
    </source>
</evidence>
<dbReference type="InterPro" id="IPR008183">
    <property type="entry name" value="Aldose_1/G6P_1-epimerase"/>
</dbReference>
<keyword evidence="5" id="KW-1185">Reference proteome</keyword>
<evidence type="ECO:0000313" key="5">
    <source>
        <dbReference type="Proteomes" id="UP000679352"/>
    </source>
</evidence>
<dbReference type="CDD" id="cd09019">
    <property type="entry name" value="galactose_mutarotase_like"/>
    <property type="match status" value="1"/>
</dbReference>
<evidence type="ECO:0000256" key="2">
    <source>
        <dbReference type="ARBA" id="ARBA00023235"/>
    </source>
</evidence>
<accession>A0A975P9L2</accession>
<dbReference type="EMBL" id="CP076361">
    <property type="protein sequence ID" value="QWK92040.1"/>
    <property type="molecule type" value="Genomic_DNA"/>
</dbReference>
<dbReference type="Pfam" id="PF01263">
    <property type="entry name" value="Aldose_epim"/>
    <property type="match status" value="1"/>
</dbReference>